<proteinExistence type="predicted"/>
<keyword evidence="1" id="KW-0472">Membrane</keyword>
<evidence type="ECO:0000313" key="3">
    <source>
        <dbReference type="Proteomes" id="UP000471521"/>
    </source>
</evidence>
<dbReference type="AlphaFoldDB" id="A0A6B0SJ15"/>
<sequence length="69" mass="7440">MHRDAFVTRSLVLFGLVAASFVVLGFSRLVLPYRVARLLAAPLLFASAVLAVFLLAHAVLAAVGVREFE</sequence>
<protein>
    <submittedName>
        <fullName evidence="2">Uncharacterized protein</fullName>
    </submittedName>
</protein>
<accession>A0A6B0SJ15</accession>
<evidence type="ECO:0000313" key="2">
    <source>
        <dbReference type="EMBL" id="MXR21645.1"/>
    </source>
</evidence>
<keyword evidence="3" id="KW-1185">Reference proteome</keyword>
<evidence type="ECO:0000256" key="1">
    <source>
        <dbReference type="SAM" id="Phobius"/>
    </source>
</evidence>
<reference evidence="2 3" key="1">
    <citation type="submission" date="2019-12" db="EMBL/GenBank/DDBJ databases">
        <title>Isolation and characterization of three novel carbon monoxide-oxidizing members of Halobacteria from salione crusts and soils.</title>
        <authorList>
            <person name="Myers M.R."/>
            <person name="King G.M."/>
        </authorList>
    </citation>
    <scope>NUCLEOTIDE SEQUENCE [LARGE SCALE GENOMIC DNA]</scope>
    <source>
        <strain evidence="2 3">PCN9</strain>
    </source>
</reference>
<feature type="transmembrane region" description="Helical" evidence="1">
    <location>
        <begin position="43"/>
        <end position="65"/>
    </location>
</feature>
<dbReference type="Proteomes" id="UP000471521">
    <property type="component" value="Unassembled WGS sequence"/>
</dbReference>
<keyword evidence="1" id="KW-1133">Transmembrane helix</keyword>
<dbReference type="EMBL" id="WUUU01000134">
    <property type="protein sequence ID" value="MXR21645.1"/>
    <property type="molecule type" value="Genomic_DNA"/>
</dbReference>
<feature type="transmembrane region" description="Helical" evidence="1">
    <location>
        <begin position="12"/>
        <end position="31"/>
    </location>
</feature>
<name>A0A6B0SJ15_9EURY</name>
<gene>
    <name evidence="2" type="ORF">GRX66_13890</name>
</gene>
<keyword evidence="1" id="KW-0812">Transmembrane</keyword>
<comment type="caution">
    <text evidence="2">The sequence shown here is derived from an EMBL/GenBank/DDBJ whole genome shotgun (WGS) entry which is preliminary data.</text>
</comment>
<organism evidence="2 3">
    <name type="scientific">Halobacterium bonnevillei</name>
    <dbReference type="NCBI Taxonomy" id="2692200"/>
    <lineage>
        <taxon>Archaea</taxon>
        <taxon>Methanobacteriati</taxon>
        <taxon>Methanobacteriota</taxon>
        <taxon>Stenosarchaea group</taxon>
        <taxon>Halobacteria</taxon>
        <taxon>Halobacteriales</taxon>
        <taxon>Halobacteriaceae</taxon>
        <taxon>Halobacterium</taxon>
    </lineage>
</organism>
<dbReference type="RefSeq" id="WP_159527095.1">
    <property type="nucleotide sequence ID" value="NZ_WUUU01000134.1"/>
</dbReference>